<evidence type="ECO:0008006" key="3">
    <source>
        <dbReference type="Google" id="ProtNLM"/>
    </source>
</evidence>
<name>A0ABS7PW33_9SPHN</name>
<sequence>MSNLVILNDGAPPRIVQREAVGVANREDMLRDLLFDHPAMLPVHDIDPGYGSLISVAKELVIPGVGRIDALLVDEHGRLVIVECKLWRNPQARREVVGQILDYARELAHFSYEDLQRQISAATKRPGNVLYELVRDSGATIDEARLVDQVSRDLAAGRFLLLIVGDGITEGTSRIGEYLNGHANLGFSFGMIEMPHYRFTDSEDRERVVVQPRVLVKTTNIERLVIRNEAMGVSVSRIEPEPETRPRAAGTKADPEMAQQWRAFAERFQAELRLDDPGQPPPRIAGHNWMRMDLPGDVHVTLWRSLPQRKVGIFLGLKGGEGLALYERLIADREAIDREFEDAGLPGPVWSEKSDQAAIELEWSSPTPWDGAEEDRQIALLASAANQFANSLRPRLLVRADA</sequence>
<dbReference type="InterPro" id="IPR011856">
    <property type="entry name" value="tRNA_endonuc-like_dom_sf"/>
</dbReference>
<dbReference type="Gene3D" id="3.40.1350.10">
    <property type="match status" value="1"/>
</dbReference>
<comment type="caution">
    <text evidence="1">The sequence shown here is derived from an EMBL/GenBank/DDBJ whole genome shotgun (WGS) entry which is preliminary data.</text>
</comment>
<protein>
    <recommendedName>
        <fullName evidence="3">DUF4268 domain-containing protein</fullName>
    </recommendedName>
</protein>
<keyword evidence="2" id="KW-1185">Reference proteome</keyword>
<evidence type="ECO:0000313" key="2">
    <source>
        <dbReference type="Proteomes" id="UP000706039"/>
    </source>
</evidence>
<evidence type="ECO:0000313" key="1">
    <source>
        <dbReference type="EMBL" id="MBY8825493.1"/>
    </source>
</evidence>
<dbReference type="EMBL" id="JAINVV010000012">
    <property type="protein sequence ID" value="MBY8825493.1"/>
    <property type="molecule type" value="Genomic_DNA"/>
</dbReference>
<accession>A0ABS7PW33</accession>
<dbReference type="RefSeq" id="WP_222992595.1">
    <property type="nucleotide sequence ID" value="NZ_JAINVV010000012.1"/>
</dbReference>
<gene>
    <name evidence="1" type="ORF">K7G82_24540</name>
</gene>
<dbReference type="Proteomes" id="UP000706039">
    <property type="component" value="Unassembled WGS sequence"/>
</dbReference>
<proteinExistence type="predicted"/>
<organism evidence="1 2">
    <name type="scientific">Sphingomonas colocasiae</name>
    <dbReference type="NCBI Taxonomy" id="1848973"/>
    <lineage>
        <taxon>Bacteria</taxon>
        <taxon>Pseudomonadati</taxon>
        <taxon>Pseudomonadota</taxon>
        <taxon>Alphaproteobacteria</taxon>
        <taxon>Sphingomonadales</taxon>
        <taxon>Sphingomonadaceae</taxon>
        <taxon>Sphingomonas</taxon>
    </lineage>
</organism>
<reference evidence="1 2" key="1">
    <citation type="submission" date="2021-08" db="EMBL/GenBank/DDBJ databases">
        <authorList>
            <person name="Tuo L."/>
        </authorList>
    </citation>
    <scope>NUCLEOTIDE SEQUENCE [LARGE SCALE GENOMIC DNA]</scope>
    <source>
        <strain evidence="1 2">JCM 31229</strain>
    </source>
</reference>